<dbReference type="CDD" id="cd00077">
    <property type="entry name" value="HDc"/>
    <property type="match status" value="1"/>
</dbReference>
<dbReference type="SMART" id="SM00267">
    <property type="entry name" value="GGDEF"/>
    <property type="match status" value="1"/>
</dbReference>
<dbReference type="Gene3D" id="3.30.70.270">
    <property type="match status" value="1"/>
</dbReference>
<evidence type="ECO:0000259" key="6">
    <source>
        <dbReference type="PROSITE" id="PS51832"/>
    </source>
</evidence>
<evidence type="ECO:0000256" key="2">
    <source>
        <dbReference type="ARBA" id="ARBA00024867"/>
    </source>
</evidence>
<dbReference type="SMART" id="SM00448">
    <property type="entry name" value="REC"/>
    <property type="match status" value="1"/>
</dbReference>
<evidence type="ECO:0000256" key="3">
    <source>
        <dbReference type="PROSITE-ProRule" id="PRU00169"/>
    </source>
</evidence>
<feature type="modified residue" description="4-aspartylphosphate" evidence="3">
    <location>
        <position position="81"/>
    </location>
</feature>
<dbReference type="PROSITE" id="PS51832">
    <property type="entry name" value="HD_GYP"/>
    <property type="match status" value="1"/>
</dbReference>
<dbReference type="Proteomes" id="UP000602260">
    <property type="component" value="Unassembled WGS sequence"/>
</dbReference>
<dbReference type="Gene3D" id="1.10.3210.10">
    <property type="entry name" value="Hypothetical protein af1432"/>
    <property type="match status" value="1"/>
</dbReference>
<keyword evidence="3" id="KW-0597">Phosphoprotein</keyword>
<dbReference type="NCBIfam" id="TIGR00254">
    <property type="entry name" value="GGDEF"/>
    <property type="match status" value="1"/>
</dbReference>
<dbReference type="PANTHER" id="PTHR45228:SF4">
    <property type="entry name" value="LIPOPROTEIN"/>
    <property type="match status" value="1"/>
</dbReference>
<dbReference type="InterPro" id="IPR001789">
    <property type="entry name" value="Sig_transdc_resp-reg_receiver"/>
</dbReference>
<evidence type="ECO:0000313" key="8">
    <source>
        <dbReference type="Proteomes" id="UP000602260"/>
    </source>
</evidence>
<evidence type="ECO:0000259" key="5">
    <source>
        <dbReference type="PROSITE" id="PS50887"/>
    </source>
</evidence>
<comment type="function">
    <text evidence="2">May play the central regulatory role in sporulation. It may be an element of the effector pathway responsible for the activation of sporulation genes in response to nutritional stress. Spo0A may act in concert with spo0H (a sigma factor) to control the expression of some genes that are critical to the sporulation process.</text>
</comment>
<accession>A0A8J6M672</accession>
<dbReference type="InterPro" id="IPR043128">
    <property type="entry name" value="Rev_trsase/Diguanyl_cyclase"/>
</dbReference>
<dbReference type="InterPro" id="IPR011006">
    <property type="entry name" value="CheY-like_superfamily"/>
</dbReference>
<dbReference type="InterPro" id="IPR003607">
    <property type="entry name" value="HD/PDEase_dom"/>
</dbReference>
<comment type="caution">
    <text evidence="7">The sequence shown here is derived from an EMBL/GenBank/DDBJ whole genome shotgun (WGS) entry which is preliminary data.</text>
</comment>
<dbReference type="EMBL" id="JACOPN010000008">
    <property type="protein sequence ID" value="MBC5717931.1"/>
    <property type="molecule type" value="Genomic_DNA"/>
</dbReference>
<keyword evidence="8" id="KW-1185">Reference proteome</keyword>
<dbReference type="GO" id="GO:0000160">
    <property type="term" value="P:phosphorelay signal transduction system"/>
    <property type="evidence" value="ECO:0007669"/>
    <property type="project" value="InterPro"/>
</dbReference>
<dbReference type="AlphaFoldDB" id="A0A8J6M672"/>
<evidence type="ECO:0000313" key="7">
    <source>
        <dbReference type="EMBL" id="MBC5717931.1"/>
    </source>
</evidence>
<reference evidence="7" key="1">
    <citation type="submission" date="2020-08" db="EMBL/GenBank/DDBJ databases">
        <title>Genome public.</title>
        <authorList>
            <person name="Liu C."/>
            <person name="Sun Q."/>
        </authorList>
    </citation>
    <scope>NUCLEOTIDE SEQUENCE</scope>
    <source>
        <strain evidence="7">BX5</strain>
    </source>
</reference>
<dbReference type="InterPro" id="IPR029787">
    <property type="entry name" value="Nucleotide_cyclase"/>
</dbReference>
<dbReference type="InterPro" id="IPR037522">
    <property type="entry name" value="HD_GYP_dom"/>
</dbReference>
<dbReference type="PROSITE" id="PS50887">
    <property type="entry name" value="GGDEF"/>
    <property type="match status" value="1"/>
</dbReference>
<dbReference type="Pfam" id="PF00990">
    <property type="entry name" value="GGDEF"/>
    <property type="match status" value="1"/>
</dbReference>
<evidence type="ECO:0000256" key="1">
    <source>
        <dbReference type="ARBA" id="ARBA00018672"/>
    </source>
</evidence>
<feature type="domain" description="HD-GYP" evidence="6">
    <location>
        <begin position="168"/>
        <end position="376"/>
    </location>
</feature>
<organism evidence="7 8">
    <name type="scientific">Flintibacter faecis</name>
    <dbReference type="NCBI Taxonomy" id="2763047"/>
    <lineage>
        <taxon>Bacteria</taxon>
        <taxon>Bacillati</taxon>
        <taxon>Bacillota</taxon>
        <taxon>Clostridia</taxon>
        <taxon>Eubacteriales</taxon>
        <taxon>Flintibacter</taxon>
    </lineage>
</organism>
<dbReference type="PROSITE" id="PS50110">
    <property type="entry name" value="RESPONSE_REGULATORY"/>
    <property type="match status" value="1"/>
</dbReference>
<proteinExistence type="predicted"/>
<dbReference type="Pfam" id="PF13487">
    <property type="entry name" value="HD_5"/>
    <property type="match status" value="1"/>
</dbReference>
<name>A0A8J6M672_9FIRM</name>
<evidence type="ECO:0000259" key="4">
    <source>
        <dbReference type="PROSITE" id="PS50110"/>
    </source>
</evidence>
<feature type="domain" description="Response regulatory" evidence="4">
    <location>
        <begin position="32"/>
        <end position="148"/>
    </location>
</feature>
<dbReference type="SUPFAM" id="SSF55073">
    <property type="entry name" value="Nucleotide cyclase"/>
    <property type="match status" value="1"/>
</dbReference>
<protein>
    <recommendedName>
        <fullName evidence="1">Stage 0 sporulation protein A homolog</fullName>
    </recommendedName>
</protein>
<gene>
    <name evidence="7" type="ORF">H8S55_11500</name>
</gene>
<dbReference type="CDD" id="cd01949">
    <property type="entry name" value="GGDEF"/>
    <property type="match status" value="1"/>
</dbReference>
<dbReference type="SUPFAM" id="SSF52172">
    <property type="entry name" value="CheY-like"/>
    <property type="match status" value="1"/>
</dbReference>
<dbReference type="Pfam" id="PF00072">
    <property type="entry name" value="Response_reg"/>
    <property type="match status" value="1"/>
</dbReference>
<dbReference type="InterPro" id="IPR052020">
    <property type="entry name" value="Cyclic_di-GMP/3'3'-cGAMP_PDE"/>
</dbReference>
<dbReference type="InterPro" id="IPR000160">
    <property type="entry name" value="GGDEF_dom"/>
</dbReference>
<sequence>MRQREAGSGGIKDAFSLQAEIAGGDSSVEQQTLMIVDDSELNRMMLMDILGDQYHYIEATDGRQAIRLLEKDLTVDLMLLDIHMPEMDGFQVLEQMDRFRWIKEVPVIMISAEERKEATERAYMLGVTDFIRRPFDAFIVRHRVENTLRLYANQKRLMNLVSAQIYEKEESNDLMIEILSRVVEFRNHESGEHVRNVRTITELLLHKLVQKTDIYPLSEENITMIKTAAALHDIGKITTPEEILNKPGKLTAEEFEIMKDHAAAGARILEDMPYGQDKPLFRYALEICHWHHERWDGHGYPDGLWGEQIPISAQVVSLADVYDALTNERCYKKAIEQDTAIKMILNGECGAFNPLLLECLTEIAPQLRTTARRPAEAYPYWSEASRLSDEVLSQADMPKNERMQRLLESMQERIDFFASCNGGIEFEYDAISGLVDITDWDKPPQYRRSVKNVSHLEEFQLMGRKDIGRLQEAMEKTTKENPEFTMSMFLPCGEEKHWCDLRVRTLWSERRPDHYVGAVGQLTDPQLSAKQPLMVTDTNAGAAAEGASRIAEEIRRLKTIFDAIRLVDPISHSVLELDKQGRLHPTGGSCAAFWGNCGIGCANCISNRAFAQKTTLNKLEFTDTDVYFVISKYLSLNGVPCVLEMFSKLKDGRWIDADGSRLLLDCGRGENMELFMDPLTKAYSRQYFETHRSDLEGMGCVAIVDVDNFKQVNDTFGHQAGDAALKGVAATIHACIRNTDILIRYNDDEFLLLFSQMNKQVLERKKTEIQDAVKHIALPEYPELHLSVSFGGVSGVHPLGEAVRQADCLMYEDKEKHRARAGAGALRS</sequence>
<dbReference type="SMART" id="SM00471">
    <property type="entry name" value="HDc"/>
    <property type="match status" value="1"/>
</dbReference>
<dbReference type="Gene3D" id="3.40.50.2300">
    <property type="match status" value="1"/>
</dbReference>
<dbReference type="PANTHER" id="PTHR45228">
    <property type="entry name" value="CYCLIC DI-GMP PHOSPHODIESTERASE TM_0186-RELATED"/>
    <property type="match status" value="1"/>
</dbReference>
<feature type="domain" description="GGDEF" evidence="5">
    <location>
        <begin position="697"/>
        <end position="828"/>
    </location>
</feature>
<dbReference type="SUPFAM" id="SSF109604">
    <property type="entry name" value="HD-domain/PDEase-like"/>
    <property type="match status" value="1"/>
</dbReference>